<feature type="transmembrane region" description="Helical" evidence="1">
    <location>
        <begin position="319"/>
        <end position="337"/>
    </location>
</feature>
<dbReference type="GO" id="GO:0016020">
    <property type="term" value="C:membrane"/>
    <property type="evidence" value="ECO:0007669"/>
    <property type="project" value="InterPro"/>
</dbReference>
<organism evidence="3 4">
    <name type="scientific">Tropilaelaps mercedesae</name>
    <dbReference type="NCBI Taxonomy" id="418985"/>
    <lineage>
        <taxon>Eukaryota</taxon>
        <taxon>Metazoa</taxon>
        <taxon>Ecdysozoa</taxon>
        <taxon>Arthropoda</taxon>
        <taxon>Chelicerata</taxon>
        <taxon>Arachnida</taxon>
        <taxon>Acari</taxon>
        <taxon>Parasitiformes</taxon>
        <taxon>Mesostigmata</taxon>
        <taxon>Gamasina</taxon>
        <taxon>Dermanyssoidea</taxon>
        <taxon>Laelapidae</taxon>
        <taxon>Tropilaelaps</taxon>
    </lineage>
</organism>
<keyword evidence="1" id="KW-1133">Transmembrane helix</keyword>
<feature type="transmembrane region" description="Helical" evidence="1">
    <location>
        <begin position="165"/>
        <end position="185"/>
    </location>
</feature>
<feature type="domain" description="EamA" evidence="2">
    <location>
        <begin position="76"/>
        <end position="206"/>
    </location>
</feature>
<comment type="caution">
    <text evidence="3">The sequence shown here is derived from an EMBL/GenBank/DDBJ whole genome shotgun (WGS) entry which is preliminary data.</text>
</comment>
<dbReference type="OrthoDB" id="6500973at2759"/>
<dbReference type="InParanoid" id="A0A1V9X1H4"/>
<dbReference type="InterPro" id="IPR000620">
    <property type="entry name" value="EamA_dom"/>
</dbReference>
<dbReference type="InterPro" id="IPR037185">
    <property type="entry name" value="EmrE-like"/>
</dbReference>
<evidence type="ECO:0000256" key="1">
    <source>
        <dbReference type="SAM" id="Phobius"/>
    </source>
</evidence>
<dbReference type="PANTHER" id="PTHR22911:SF137">
    <property type="entry name" value="SOLUTE CARRIER FAMILY 35 MEMBER G2-RELATED"/>
    <property type="match status" value="1"/>
</dbReference>
<feature type="transmembrane region" description="Helical" evidence="1">
    <location>
        <begin position="343"/>
        <end position="360"/>
    </location>
</feature>
<feature type="transmembrane region" description="Helical" evidence="1">
    <location>
        <begin position="192"/>
        <end position="211"/>
    </location>
</feature>
<proteinExistence type="predicted"/>
<dbReference type="EMBL" id="MNPL01029056">
    <property type="protein sequence ID" value="OQR67337.1"/>
    <property type="molecule type" value="Genomic_DNA"/>
</dbReference>
<feature type="transmembrane region" description="Helical" evidence="1">
    <location>
        <begin position="231"/>
        <end position="248"/>
    </location>
</feature>
<keyword evidence="4" id="KW-1185">Reference proteome</keyword>
<evidence type="ECO:0000259" key="2">
    <source>
        <dbReference type="Pfam" id="PF00892"/>
    </source>
</evidence>
<gene>
    <name evidence="3" type="ORF">BIW11_02219</name>
</gene>
<feature type="domain" description="EamA" evidence="2">
    <location>
        <begin position="230"/>
        <end position="359"/>
    </location>
</feature>
<accession>A0A1V9X1H4</accession>
<dbReference type="AlphaFoldDB" id="A0A1V9X1H4"/>
<keyword evidence="1" id="KW-0812">Transmembrane</keyword>
<dbReference type="STRING" id="418985.A0A1V9X1H4"/>
<dbReference type="PANTHER" id="PTHR22911">
    <property type="entry name" value="ACYL-MALONYL CONDENSING ENZYME-RELATED"/>
    <property type="match status" value="1"/>
</dbReference>
<feature type="transmembrane region" description="Helical" evidence="1">
    <location>
        <begin position="107"/>
        <end position="125"/>
    </location>
</feature>
<evidence type="ECO:0000313" key="3">
    <source>
        <dbReference type="EMBL" id="OQR67337.1"/>
    </source>
</evidence>
<feature type="transmembrane region" description="Helical" evidence="1">
    <location>
        <begin position="257"/>
        <end position="278"/>
    </location>
</feature>
<sequence>MVWYGRRIEGTSKLSYNTSGKHVPTHSGGVLAYQAGASGDNIFSMSTRSRRSCCSEHDPPPHWFTAEVPPLVLHLLGTFLGLLAGLFLTVGGLIISMVKTIRPLEVSGLRSLVACAYLIPLILYFRPKPDFGCSQFVELLGVSLVFCIKFATFSIGSTMLPLSEFSLLCNTVPVFTAFFGCALLAERCGLREWLSCIVVMLGVATTFVPNIVNGVNSSAAASKGTTLTEGYFMTVSSALCSATALCWLRRLKEVHSLLITFYACILTGVICMMISIITGQYRPPMDLHDAILVCLAAFCMLSQALLPAIACTLTQASRVAVAMTFSVVFSFVLQAIVQKSQPTFFAIGGGLLIVVAMIIGNTPCGNEENQDLLKEEAMSSGRRYGSMSGALNDIR</sequence>
<feature type="transmembrane region" description="Helical" evidence="1">
    <location>
        <begin position="137"/>
        <end position="159"/>
    </location>
</feature>
<feature type="transmembrane region" description="Helical" evidence="1">
    <location>
        <begin position="290"/>
        <end position="312"/>
    </location>
</feature>
<dbReference type="Pfam" id="PF00892">
    <property type="entry name" value="EamA"/>
    <property type="match status" value="2"/>
</dbReference>
<feature type="transmembrane region" description="Helical" evidence="1">
    <location>
        <begin position="71"/>
        <end position="95"/>
    </location>
</feature>
<dbReference type="Proteomes" id="UP000192247">
    <property type="component" value="Unassembled WGS sequence"/>
</dbReference>
<evidence type="ECO:0000313" key="4">
    <source>
        <dbReference type="Proteomes" id="UP000192247"/>
    </source>
</evidence>
<reference evidence="3 4" key="1">
    <citation type="journal article" date="2017" name="Gigascience">
        <title>Draft genome of the honey bee ectoparasitic mite, Tropilaelaps mercedesae, is shaped by the parasitic life history.</title>
        <authorList>
            <person name="Dong X."/>
            <person name="Armstrong S.D."/>
            <person name="Xia D."/>
            <person name="Makepeace B.L."/>
            <person name="Darby A.C."/>
            <person name="Kadowaki T."/>
        </authorList>
    </citation>
    <scope>NUCLEOTIDE SEQUENCE [LARGE SCALE GENOMIC DNA]</scope>
    <source>
        <strain evidence="3">Wuxi-XJTLU</strain>
    </source>
</reference>
<name>A0A1V9X1H4_9ACAR</name>
<dbReference type="SUPFAM" id="SSF103481">
    <property type="entry name" value="Multidrug resistance efflux transporter EmrE"/>
    <property type="match status" value="1"/>
</dbReference>
<keyword evidence="1" id="KW-0472">Membrane</keyword>
<protein>
    <recommendedName>
        <fullName evidence="2">EamA domain-containing protein</fullName>
    </recommendedName>
</protein>